<accession>A0ABS4ERF3</accession>
<dbReference type="InterPro" id="IPR036388">
    <property type="entry name" value="WH-like_DNA-bd_sf"/>
</dbReference>
<dbReference type="SUPFAM" id="SSF46785">
    <property type="entry name" value="Winged helix' DNA-binding domain"/>
    <property type="match status" value="1"/>
</dbReference>
<evidence type="ECO:0000313" key="7">
    <source>
        <dbReference type="Proteomes" id="UP000823786"/>
    </source>
</evidence>
<dbReference type="PANTHER" id="PTHR44846">
    <property type="entry name" value="MANNOSYL-D-GLYCERATE TRANSPORT/METABOLISM SYSTEM REPRESSOR MNGR-RELATED"/>
    <property type="match status" value="1"/>
</dbReference>
<dbReference type="PROSITE" id="PS50949">
    <property type="entry name" value="HTH_GNTR"/>
    <property type="match status" value="1"/>
</dbReference>
<dbReference type="SUPFAM" id="SSF64288">
    <property type="entry name" value="Chorismate lyase-like"/>
    <property type="match status" value="1"/>
</dbReference>
<comment type="caution">
    <text evidence="6">The sequence shown here is derived from an EMBL/GenBank/DDBJ whole genome shotgun (WGS) entry which is preliminary data.</text>
</comment>
<protein>
    <recommendedName>
        <fullName evidence="4">Histidine utilization repressor</fullName>
    </recommendedName>
</protein>
<dbReference type="Pfam" id="PF07702">
    <property type="entry name" value="UTRA"/>
    <property type="match status" value="1"/>
</dbReference>
<keyword evidence="1" id="KW-0805">Transcription regulation</keyword>
<dbReference type="InterPro" id="IPR050679">
    <property type="entry name" value="Bact_HTH_transcr_reg"/>
</dbReference>
<feature type="domain" description="HTH gntR-type" evidence="5">
    <location>
        <begin position="2"/>
        <end position="70"/>
    </location>
</feature>
<dbReference type="RefSeq" id="WP_209854505.1">
    <property type="nucleotide sequence ID" value="NZ_JAGGJV010000007.1"/>
</dbReference>
<keyword evidence="2" id="KW-0238">DNA-binding</keyword>
<keyword evidence="3" id="KW-0804">Transcription</keyword>
<evidence type="ECO:0000313" key="6">
    <source>
        <dbReference type="EMBL" id="MBP1860510.1"/>
    </source>
</evidence>
<evidence type="ECO:0000256" key="1">
    <source>
        <dbReference type="ARBA" id="ARBA00023015"/>
    </source>
</evidence>
<dbReference type="InterPro" id="IPR011663">
    <property type="entry name" value="UTRA"/>
</dbReference>
<evidence type="ECO:0000256" key="2">
    <source>
        <dbReference type="ARBA" id="ARBA00023125"/>
    </source>
</evidence>
<dbReference type="SMART" id="SM00345">
    <property type="entry name" value="HTH_GNTR"/>
    <property type="match status" value="1"/>
</dbReference>
<dbReference type="EMBL" id="JAGGJV010000007">
    <property type="protein sequence ID" value="MBP1860510.1"/>
    <property type="molecule type" value="Genomic_DNA"/>
</dbReference>
<evidence type="ECO:0000256" key="4">
    <source>
        <dbReference type="NCBIfam" id="TIGR02018"/>
    </source>
</evidence>
<dbReference type="InterPro" id="IPR010248">
    <property type="entry name" value="His_ut_repres"/>
</dbReference>
<dbReference type="CDD" id="cd07377">
    <property type="entry name" value="WHTH_GntR"/>
    <property type="match status" value="1"/>
</dbReference>
<name>A0ABS4ERF3_9HYPH</name>
<evidence type="ECO:0000259" key="5">
    <source>
        <dbReference type="PROSITE" id="PS50949"/>
    </source>
</evidence>
<evidence type="ECO:0000256" key="3">
    <source>
        <dbReference type="ARBA" id="ARBA00023163"/>
    </source>
</evidence>
<dbReference type="PANTHER" id="PTHR44846:SF16">
    <property type="entry name" value="TRANSCRIPTIONAL REGULATOR PHNF-RELATED"/>
    <property type="match status" value="1"/>
</dbReference>
<dbReference type="NCBIfam" id="TIGR02018">
    <property type="entry name" value="his_ut_repres"/>
    <property type="match status" value="1"/>
</dbReference>
<dbReference type="InterPro" id="IPR028978">
    <property type="entry name" value="Chorismate_lyase_/UTRA_dom_sf"/>
</dbReference>
<dbReference type="Proteomes" id="UP000823786">
    <property type="component" value="Unassembled WGS sequence"/>
</dbReference>
<dbReference type="Gene3D" id="1.10.10.10">
    <property type="entry name" value="Winged helix-like DNA-binding domain superfamily/Winged helix DNA-binding domain"/>
    <property type="match status" value="1"/>
</dbReference>
<dbReference type="InterPro" id="IPR000524">
    <property type="entry name" value="Tscrpt_reg_HTH_GntR"/>
</dbReference>
<dbReference type="SMART" id="SM00866">
    <property type="entry name" value="UTRA"/>
    <property type="match status" value="1"/>
</dbReference>
<gene>
    <name evidence="6" type="ORF">J2Z75_004031</name>
</gene>
<keyword evidence="7" id="KW-1185">Reference proteome</keyword>
<dbReference type="PRINTS" id="PR00035">
    <property type="entry name" value="HTHGNTR"/>
</dbReference>
<reference evidence="6 7" key="1">
    <citation type="submission" date="2021-03" db="EMBL/GenBank/DDBJ databases">
        <title>Genomic Encyclopedia of Type Strains, Phase IV (KMG-IV): sequencing the most valuable type-strain genomes for metagenomic binning, comparative biology and taxonomic classification.</title>
        <authorList>
            <person name="Goeker M."/>
        </authorList>
    </citation>
    <scope>NUCLEOTIDE SEQUENCE [LARGE SCALE GENOMIC DNA]</scope>
    <source>
        <strain evidence="6 7">DSM 26427</strain>
    </source>
</reference>
<sequence>MTPLHQRIFEEIEARIMSGAWKPGQRVPTEQELVDQYQCSRMTVSKALTVLARRGMIVRRRRHGTFVSAPQIDRTVMDIQDIGVEAQMAGHEYSYSILTRKVERLTPHEALKLAETPDVEVLRLQCLHVVDGRPNAIERRLIMLDAVPGARDEAFASIPPGVWLLEQVPWTEAKHIIRAVPADVATAQLLELQRGEPCLSLTRQTWQNGRTVTHVEVTHPGDRYQFAGVFHPSVQDV</sequence>
<dbReference type="InterPro" id="IPR036390">
    <property type="entry name" value="WH_DNA-bd_sf"/>
</dbReference>
<organism evidence="6 7">
    <name type="scientific">Rhizobium herbae</name>
    <dbReference type="NCBI Taxonomy" id="508661"/>
    <lineage>
        <taxon>Bacteria</taxon>
        <taxon>Pseudomonadati</taxon>
        <taxon>Pseudomonadota</taxon>
        <taxon>Alphaproteobacteria</taxon>
        <taxon>Hyphomicrobiales</taxon>
        <taxon>Rhizobiaceae</taxon>
        <taxon>Rhizobium/Agrobacterium group</taxon>
        <taxon>Rhizobium</taxon>
    </lineage>
</organism>
<dbReference type="Pfam" id="PF00392">
    <property type="entry name" value="GntR"/>
    <property type="match status" value="1"/>
</dbReference>
<dbReference type="Gene3D" id="3.40.1410.10">
    <property type="entry name" value="Chorismate lyase-like"/>
    <property type="match status" value="1"/>
</dbReference>
<proteinExistence type="predicted"/>